<dbReference type="Proteomes" id="UP001156856">
    <property type="component" value="Unassembled WGS sequence"/>
</dbReference>
<name>A0A512J184_9HYPH</name>
<feature type="region of interest" description="Disordered" evidence="1">
    <location>
        <begin position="30"/>
        <end position="68"/>
    </location>
</feature>
<comment type="caution">
    <text evidence="2">The sequence shown here is derived from an EMBL/GenBank/DDBJ whole genome shotgun (WGS) entry which is preliminary data.</text>
</comment>
<accession>A0A512J184</accession>
<dbReference type="EMBL" id="BSPK01000058">
    <property type="protein sequence ID" value="GLS64990.1"/>
    <property type="molecule type" value="Genomic_DNA"/>
</dbReference>
<organism evidence="2 4">
    <name type="scientific">Methylobacterium oxalidis</name>
    <dbReference type="NCBI Taxonomy" id="944322"/>
    <lineage>
        <taxon>Bacteria</taxon>
        <taxon>Pseudomonadati</taxon>
        <taxon>Pseudomonadota</taxon>
        <taxon>Alphaproteobacteria</taxon>
        <taxon>Hyphomicrobiales</taxon>
        <taxon>Methylobacteriaceae</taxon>
        <taxon>Methylobacterium</taxon>
    </lineage>
</organism>
<keyword evidence="5" id="KW-1185">Reference proteome</keyword>
<dbReference type="Proteomes" id="UP000321960">
    <property type="component" value="Unassembled WGS sequence"/>
</dbReference>
<reference evidence="3" key="1">
    <citation type="journal article" date="2014" name="Int. J. Syst. Evol. Microbiol.">
        <title>Complete genome of a new Firmicutes species belonging to the dominant human colonic microbiota ('Ruminococcus bicirculans') reveals two chromosomes and a selective capacity to utilize plant glucans.</title>
        <authorList>
            <consortium name="NISC Comparative Sequencing Program"/>
            <person name="Wegmann U."/>
            <person name="Louis P."/>
            <person name="Goesmann A."/>
            <person name="Henrissat B."/>
            <person name="Duncan S.H."/>
            <person name="Flint H.J."/>
        </authorList>
    </citation>
    <scope>NUCLEOTIDE SEQUENCE</scope>
    <source>
        <strain evidence="3">NBRC 107715</strain>
    </source>
</reference>
<evidence type="ECO:0000313" key="5">
    <source>
        <dbReference type="Proteomes" id="UP001156856"/>
    </source>
</evidence>
<evidence type="ECO:0000313" key="3">
    <source>
        <dbReference type="EMBL" id="GLS64990.1"/>
    </source>
</evidence>
<dbReference type="EMBL" id="BJZU01000027">
    <property type="protein sequence ID" value="GEP03663.1"/>
    <property type="molecule type" value="Genomic_DNA"/>
</dbReference>
<gene>
    <name evidence="3" type="ORF">GCM10007888_33710</name>
    <name evidence="2" type="ORF">MOX02_17010</name>
</gene>
<sequence>MRSESTSAFGQPRETKEIRGAAALLVGSGVSGDGEAVIGSRETARRASAGREPDRPRRASGGGIRALL</sequence>
<protein>
    <submittedName>
        <fullName evidence="2">Uncharacterized protein</fullName>
    </submittedName>
</protein>
<reference evidence="3" key="4">
    <citation type="submission" date="2023-01" db="EMBL/GenBank/DDBJ databases">
        <title>Draft genome sequence of Methylobacterium oxalidis strain NBRC 107715.</title>
        <authorList>
            <person name="Sun Q."/>
            <person name="Mori K."/>
        </authorList>
    </citation>
    <scope>NUCLEOTIDE SEQUENCE</scope>
    <source>
        <strain evidence="3">NBRC 107715</strain>
    </source>
</reference>
<dbReference type="AlphaFoldDB" id="A0A512J184"/>
<evidence type="ECO:0000256" key="1">
    <source>
        <dbReference type="SAM" id="MobiDB-lite"/>
    </source>
</evidence>
<evidence type="ECO:0000313" key="4">
    <source>
        <dbReference type="Proteomes" id="UP000321960"/>
    </source>
</evidence>
<reference evidence="2 4" key="3">
    <citation type="submission" date="2019-07" db="EMBL/GenBank/DDBJ databases">
        <title>Whole genome shotgun sequence of Methylobacterium oxalidis NBRC 107715.</title>
        <authorList>
            <person name="Hosoyama A."/>
            <person name="Uohara A."/>
            <person name="Ohji S."/>
            <person name="Ichikawa N."/>
        </authorList>
    </citation>
    <scope>NUCLEOTIDE SEQUENCE [LARGE SCALE GENOMIC DNA]</scope>
    <source>
        <strain evidence="2 4">NBRC 107715</strain>
    </source>
</reference>
<proteinExistence type="predicted"/>
<reference evidence="5" key="2">
    <citation type="journal article" date="2019" name="Int. J. Syst. Evol. Microbiol.">
        <title>The Global Catalogue of Microorganisms (GCM) 10K type strain sequencing project: providing services to taxonomists for standard genome sequencing and annotation.</title>
        <authorList>
            <consortium name="The Broad Institute Genomics Platform"/>
            <consortium name="The Broad Institute Genome Sequencing Center for Infectious Disease"/>
            <person name="Wu L."/>
            <person name="Ma J."/>
        </authorList>
    </citation>
    <scope>NUCLEOTIDE SEQUENCE [LARGE SCALE GENOMIC DNA]</scope>
    <source>
        <strain evidence="5">NBRC 107715</strain>
    </source>
</reference>
<feature type="compositionally biased region" description="Basic and acidic residues" evidence="1">
    <location>
        <begin position="42"/>
        <end position="57"/>
    </location>
</feature>
<evidence type="ECO:0000313" key="2">
    <source>
        <dbReference type="EMBL" id="GEP03663.1"/>
    </source>
</evidence>